<dbReference type="GO" id="GO:0016995">
    <property type="term" value="F:cholesterol oxidase activity"/>
    <property type="evidence" value="ECO:0007669"/>
    <property type="project" value="UniProtKB-EC"/>
</dbReference>
<dbReference type="EC" id="1.1.3.6" evidence="13"/>
<keyword evidence="3" id="KW-0153">Cholesterol metabolism</keyword>
<comment type="caution">
    <text evidence="18">The sequence shown here is derived from an EMBL/GenBank/DDBJ whole genome shotgun (WGS) entry which is preliminary data.</text>
</comment>
<keyword evidence="9" id="KW-0753">Steroid metabolism</keyword>
<dbReference type="GO" id="GO:0050660">
    <property type="term" value="F:flavin adenine dinucleotide binding"/>
    <property type="evidence" value="ECO:0007669"/>
    <property type="project" value="InterPro"/>
</dbReference>
<dbReference type="Pfam" id="PF05199">
    <property type="entry name" value="GMC_oxred_C"/>
    <property type="match status" value="1"/>
</dbReference>
<keyword evidence="8" id="KW-1207">Sterol metabolism</keyword>
<dbReference type="Pfam" id="PF13450">
    <property type="entry name" value="NAD_binding_8"/>
    <property type="match status" value="1"/>
</dbReference>
<dbReference type="InterPro" id="IPR000172">
    <property type="entry name" value="GMC_OxRdtase_N"/>
</dbReference>
<sequence>MVGSGFGGSVAALRLSEKGYRVTVIEAGRRFSPATLPKTSWDVRRYLWLPRLGCHGIQRITLLGRVLVLSGAAVGGGSMVYANTLYRPLDAFYTDPQWAGVTDWRAELAPYYDQAERMLGATRNPSMSMADEVFQAVAHDMGVGDTFRLTDVGVFFGREGRREPGVTVPDPYFGGAGPSRTGCVECGECMTGCRRGAKNTLDRNYLYLAEQRGARVVPDTTVRGVRPDGRGGYEIQTVRTGARRPGDRGAGHWTARQVVFAAGALGTQRLLLAMRDGGQLPDLSPRLGHLTRTNSEAILGATRPLPDGRIARGVAITSSFYPNDHTHVEPVRYGRGSNLMALLSSAMTDGGGRLPRWVAFLRTVARRPYLALLGVPWRWSERTMIALVMQSRDNSLTVRRRRGPFGTSWLTSRAGHGEPSPTWIPEGNQAARLVAERMGGHAGGVITELANVPITAHILGGAALSEDPSRGVIDPYHRVFGHPGLHVVDGAAVPANLGVNPSLTITAMAERAMAFWPNQGDADPRPPLGAPYRRVAPVAPSHPAVPAGAPGHYTVT</sequence>
<evidence type="ECO:0000313" key="19">
    <source>
        <dbReference type="Proteomes" id="UP000179627"/>
    </source>
</evidence>
<evidence type="ECO:0000256" key="12">
    <source>
        <dbReference type="ARBA" id="ARBA00049645"/>
    </source>
</evidence>
<evidence type="ECO:0000313" key="18">
    <source>
        <dbReference type="EMBL" id="OHV29432.1"/>
    </source>
</evidence>
<keyword evidence="10" id="KW-0413">Isomerase</keyword>
<comment type="cofactor">
    <cofactor evidence="1">
        <name>FAD</name>
        <dbReference type="ChEBI" id="CHEBI:57692"/>
    </cofactor>
</comment>
<evidence type="ECO:0000259" key="16">
    <source>
        <dbReference type="Pfam" id="PF00732"/>
    </source>
</evidence>
<keyword evidence="7" id="KW-0443">Lipid metabolism</keyword>
<dbReference type="PANTHER" id="PTHR47470">
    <property type="entry name" value="CHOLESTEROL OXIDASE"/>
    <property type="match status" value="1"/>
</dbReference>
<evidence type="ECO:0000256" key="3">
    <source>
        <dbReference type="ARBA" id="ARBA00022548"/>
    </source>
</evidence>
<keyword evidence="5" id="KW-0274">FAD</keyword>
<evidence type="ECO:0000256" key="7">
    <source>
        <dbReference type="ARBA" id="ARBA00023098"/>
    </source>
</evidence>
<evidence type="ECO:0000256" key="2">
    <source>
        <dbReference type="ARBA" id="ARBA00010790"/>
    </source>
</evidence>
<dbReference type="SUPFAM" id="SSF51905">
    <property type="entry name" value="FAD/NAD(P)-binding domain"/>
    <property type="match status" value="1"/>
</dbReference>
<keyword evidence="19" id="KW-1185">Reference proteome</keyword>
<dbReference type="GO" id="GO:0004769">
    <property type="term" value="F:steroid Delta-isomerase activity"/>
    <property type="evidence" value="ECO:0007669"/>
    <property type="project" value="UniProtKB-EC"/>
</dbReference>
<evidence type="ECO:0000256" key="13">
    <source>
        <dbReference type="ARBA" id="ARBA00049723"/>
    </source>
</evidence>
<comment type="similarity">
    <text evidence="2">Belongs to the GMC oxidoreductase family.</text>
</comment>
<evidence type="ECO:0000256" key="8">
    <source>
        <dbReference type="ARBA" id="ARBA00023166"/>
    </source>
</evidence>
<comment type="pathway">
    <text evidence="12">Steroid metabolism; cholesterol degradation.</text>
</comment>
<evidence type="ECO:0000256" key="4">
    <source>
        <dbReference type="ARBA" id="ARBA00022630"/>
    </source>
</evidence>
<evidence type="ECO:0000256" key="15">
    <source>
        <dbReference type="ARBA" id="ARBA00049778"/>
    </source>
</evidence>
<dbReference type="Proteomes" id="UP000179627">
    <property type="component" value="Unassembled WGS sequence"/>
</dbReference>
<proteinExistence type="inferred from homology"/>
<dbReference type="InterPro" id="IPR007867">
    <property type="entry name" value="GMC_OxRtase_C"/>
</dbReference>
<dbReference type="AlphaFoldDB" id="A0A1S1Q8K2"/>
<keyword evidence="6" id="KW-0560">Oxidoreductase</keyword>
<evidence type="ECO:0000256" key="9">
    <source>
        <dbReference type="ARBA" id="ARBA00023221"/>
    </source>
</evidence>
<evidence type="ECO:0000259" key="17">
    <source>
        <dbReference type="Pfam" id="PF05199"/>
    </source>
</evidence>
<evidence type="ECO:0000256" key="1">
    <source>
        <dbReference type="ARBA" id="ARBA00001974"/>
    </source>
</evidence>
<organism evidence="18 19">
    <name type="scientific">Parafrankia colletiae</name>
    <dbReference type="NCBI Taxonomy" id="573497"/>
    <lineage>
        <taxon>Bacteria</taxon>
        <taxon>Bacillati</taxon>
        <taxon>Actinomycetota</taxon>
        <taxon>Actinomycetes</taxon>
        <taxon>Frankiales</taxon>
        <taxon>Frankiaceae</taxon>
        <taxon>Parafrankia</taxon>
    </lineage>
</organism>
<evidence type="ECO:0000256" key="5">
    <source>
        <dbReference type="ARBA" id="ARBA00022827"/>
    </source>
</evidence>
<keyword evidence="4" id="KW-0285">Flavoprotein</keyword>
<feature type="domain" description="Glucose-methanol-choline oxidoreductase C-terminal" evidence="17">
    <location>
        <begin position="455"/>
        <end position="509"/>
    </location>
</feature>
<dbReference type="PANTHER" id="PTHR47470:SF1">
    <property type="entry name" value="FAD-DEPENDENT OXIDOREDUCTASE 2 FAD BINDING DOMAIN-CONTAINING PROTEIN"/>
    <property type="match status" value="1"/>
</dbReference>
<dbReference type="GO" id="GO:0008203">
    <property type="term" value="P:cholesterol metabolic process"/>
    <property type="evidence" value="ECO:0007669"/>
    <property type="project" value="UniProtKB-KW"/>
</dbReference>
<evidence type="ECO:0000256" key="10">
    <source>
        <dbReference type="ARBA" id="ARBA00023235"/>
    </source>
</evidence>
<reference evidence="19" key="1">
    <citation type="submission" date="2016-07" db="EMBL/GenBank/DDBJ databases">
        <title>Sequence Frankia sp. strain CcI1.17.</title>
        <authorList>
            <person name="Ghodhbane-Gtari F."/>
            <person name="Swanson E."/>
            <person name="Gueddou A."/>
            <person name="Morris K."/>
            <person name="Hezbri K."/>
            <person name="Ktari A."/>
            <person name="Nouioui I."/>
            <person name="Abebe-Akele F."/>
            <person name="Simpson S."/>
            <person name="Thomas K."/>
            <person name="Gtari M."/>
            <person name="Tisa L.S."/>
            <person name="Hurst S."/>
        </authorList>
    </citation>
    <scope>NUCLEOTIDE SEQUENCE [LARGE SCALE GENOMIC DNA]</scope>
    <source>
        <strain evidence="19">Cc1.17</strain>
    </source>
</reference>
<dbReference type="Gene3D" id="3.50.50.60">
    <property type="entry name" value="FAD/NAD(P)-binding domain"/>
    <property type="match status" value="3"/>
</dbReference>
<dbReference type="InterPro" id="IPR036188">
    <property type="entry name" value="FAD/NAD-bd_sf"/>
</dbReference>
<accession>A0A1S1Q8K2</accession>
<dbReference type="InterPro" id="IPR052542">
    <property type="entry name" value="Cholesterol_Oxidase"/>
</dbReference>
<evidence type="ECO:0000256" key="11">
    <source>
        <dbReference type="ARBA" id="ARBA00038856"/>
    </source>
</evidence>
<evidence type="ECO:0000256" key="6">
    <source>
        <dbReference type="ARBA" id="ARBA00023002"/>
    </source>
</evidence>
<evidence type="ECO:0000256" key="14">
    <source>
        <dbReference type="ARBA" id="ARBA00049744"/>
    </source>
</evidence>
<protein>
    <recommendedName>
        <fullName evidence="14">Cholesterol oxidase</fullName>
        <ecNumber evidence="13">1.1.3.6</ecNumber>
        <ecNumber evidence="11">5.3.3.1</ecNumber>
    </recommendedName>
    <alternativeName>
        <fullName evidence="15">Cholesterol isomerase</fullName>
    </alternativeName>
</protein>
<dbReference type="EMBL" id="MBLM01000163">
    <property type="protein sequence ID" value="OHV29432.1"/>
    <property type="molecule type" value="Genomic_DNA"/>
</dbReference>
<dbReference type="Pfam" id="PF00732">
    <property type="entry name" value="GMC_oxred_N"/>
    <property type="match status" value="1"/>
</dbReference>
<dbReference type="EC" id="5.3.3.1" evidence="11"/>
<feature type="domain" description="Glucose-methanol-choline oxidoreductase N-terminal" evidence="16">
    <location>
        <begin position="182"/>
        <end position="272"/>
    </location>
</feature>
<gene>
    <name evidence="18" type="ORF">CC117_08370</name>
</gene>
<name>A0A1S1Q8K2_9ACTN</name>